<dbReference type="InterPro" id="IPR010457">
    <property type="entry name" value="IgC2-like_lig-bd"/>
</dbReference>
<dbReference type="InterPro" id="IPR021109">
    <property type="entry name" value="Peptidase_aspartic_dom_sf"/>
</dbReference>
<comment type="caution">
    <text evidence="9">The sequence shown here is derived from an EMBL/GenBank/DDBJ whole genome shotgun (WGS) entry which is preliminary data.</text>
</comment>
<protein>
    <submittedName>
        <fullName evidence="9">Interleukin-6 receptor subunit beta</fullName>
    </submittedName>
</protein>
<keyword evidence="6" id="KW-0325">Glycoprotein</keyword>
<keyword evidence="1" id="KW-0597">Phosphoprotein</keyword>
<evidence type="ECO:0000256" key="3">
    <source>
        <dbReference type="ARBA" id="ARBA00022737"/>
    </source>
</evidence>
<dbReference type="CDD" id="cd00063">
    <property type="entry name" value="FN3"/>
    <property type="match status" value="1"/>
</dbReference>
<dbReference type="Pfam" id="PF00041">
    <property type="entry name" value="fn3"/>
    <property type="match status" value="1"/>
</dbReference>
<dbReference type="Gene3D" id="2.40.70.10">
    <property type="entry name" value="Acid Proteases"/>
    <property type="match status" value="1"/>
</dbReference>
<keyword evidence="3" id="KW-0677">Repeat</keyword>
<evidence type="ECO:0000256" key="2">
    <source>
        <dbReference type="ARBA" id="ARBA00022729"/>
    </source>
</evidence>
<dbReference type="SUPFAM" id="SSF50630">
    <property type="entry name" value="Acid proteases"/>
    <property type="match status" value="1"/>
</dbReference>
<dbReference type="PANTHER" id="PTHR33064:SF29">
    <property type="entry name" value="PEPTIDASE A2 DOMAIN-CONTAINING PROTEIN-RELATED"/>
    <property type="match status" value="1"/>
</dbReference>
<proteinExistence type="predicted"/>
<dbReference type="PANTHER" id="PTHR33064">
    <property type="entry name" value="POL PROTEIN"/>
    <property type="match status" value="1"/>
</dbReference>
<reference evidence="9 10" key="1">
    <citation type="submission" date="2024-06" db="EMBL/GenBank/DDBJ databases">
        <title>The draft genome of Grus japonensis, version 3.</title>
        <authorList>
            <person name="Nabeshima K."/>
            <person name="Suzuki S."/>
            <person name="Onuma M."/>
        </authorList>
    </citation>
    <scope>NUCLEOTIDE SEQUENCE [LARGE SCALE GENOMIC DNA]</scope>
    <source>
        <strain evidence="9 10">451A</strain>
    </source>
</reference>
<organism evidence="9 10">
    <name type="scientific">Grus japonensis</name>
    <name type="common">Japanese crane</name>
    <name type="synonym">Red-crowned crane</name>
    <dbReference type="NCBI Taxonomy" id="30415"/>
    <lineage>
        <taxon>Eukaryota</taxon>
        <taxon>Metazoa</taxon>
        <taxon>Chordata</taxon>
        <taxon>Craniata</taxon>
        <taxon>Vertebrata</taxon>
        <taxon>Euteleostomi</taxon>
        <taxon>Archelosauria</taxon>
        <taxon>Archosauria</taxon>
        <taxon>Dinosauria</taxon>
        <taxon>Saurischia</taxon>
        <taxon>Theropoda</taxon>
        <taxon>Coelurosauria</taxon>
        <taxon>Aves</taxon>
        <taxon>Neognathae</taxon>
        <taxon>Neoaves</taxon>
        <taxon>Gruiformes</taxon>
        <taxon>Gruidae</taxon>
        <taxon>Grus</taxon>
    </lineage>
</organism>
<dbReference type="Gene3D" id="2.60.40.10">
    <property type="entry name" value="Immunoglobulins"/>
    <property type="match status" value="3"/>
</dbReference>
<feature type="domain" description="Fibronectin type-III" evidence="8">
    <location>
        <begin position="257"/>
        <end position="359"/>
    </location>
</feature>
<dbReference type="InterPro" id="IPR013783">
    <property type="entry name" value="Ig-like_fold"/>
</dbReference>
<dbReference type="FunFam" id="2.60.40.10:FF:000281">
    <property type="entry name" value="Cytokine receptor like factor 1"/>
    <property type="match status" value="1"/>
</dbReference>
<dbReference type="SMART" id="SM00060">
    <property type="entry name" value="FN3"/>
    <property type="match status" value="2"/>
</dbReference>
<dbReference type="EMBL" id="BAAFJT010000187">
    <property type="protein sequence ID" value="GAB0207227.1"/>
    <property type="molecule type" value="Genomic_DNA"/>
</dbReference>
<dbReference type="InterPro" id="IPR043502">
    <property type="entry name" value="DNA/RNA_pol_sf"/>
</dbReference>
<name>A0ABC9YCB3_GRUJA</name>
<dbReference type="FunFam" id="2.60.40.10:FF:000524">
    <property type="entry name" value="Interleukin-6 receptor subunit beta"/>
    <property type="match status" value="1"/>
</dbReference>
<accession>A0ABC9YCB3</accession>
<dbReference type="InterPro" id="IPR051320">
    <property type="entry name" value="Viral_Replic_Matur_Polypro"/>
</dbReference>
<keyword evidence="7" id="KW-0393">Immunoglobulin domain</keyword>
<dbReference type="Proteomes" id="UP001623348">
    <property type="component" value="Unassembled WGS sequence"/>
</dbReference>
<evidence type="ECO:0000256" key="7">
    <source>
        <dbReference type="ARBA" id="ARBA00023319"/>
    </source>
</evidence>
<dbReference type="InterPro" id="IPR003961">
    <property type="entry name" value="FN3_dom"/>
</dbReference>
<dbReference type="SUPFAM" id="SSF56672">
    <property type="entry name" value="DNA/RNA polymerases"/>
    <property type="match status" value="1"/>
</dbReference>
<dbReference type="AlphaFoldDB" id="A0ABC9YCB3"/>
<dbReference type="Pfam" id="PF06328">
    <property type="entry name" value="Lep_receptor_Ig"/>
    <property type="match status" value="1"/>
</dbReference>
<sequence length="650" mass="73080">MPAGSKTGPPLAKAKPISASVITYLRSRKTVRGRELLQPERVVRRCKKLCRHQVSGGLVQSCGHIIPESPVLALGSNFTALCILNQSCLDFGNIYASQIIWKIKNRVVPKEQYNEINRTVSSVTFNDTSLLATPLTCNILADGQIEQNIYGITVTLGLPPEKPKNLSCVVHQVSKLTYPMTCTWNPGRHVFLDTHFRLKYRWPQDNFPDCIPKDVNNSCTITDIQFFVNLEVWVEAANALGKAESDPLVFDPIDIVKPLSPHNLSVNSGILPTVLKLSWENQISAAVMKLKFNIRYRIIGETNWMKVPPEDTASQRISFSVQGLRPYTEYVFSIRCMKEDGVGYWSDWSEEKTGVTTEDSNFILRGGKSGVATGHSKVEERDNQFYWTVWIRWPGTSDPQEYKALVDTGAQCTLMPSSYEEVEPICISGVTGGPQQLTLLEAEVSLTGNEWEKHPIVTGPEALCILGIDYLQKGYFKDPKGYWWAFGIAALEMEEIEPLSSLPGLLEDPSVVGLLRVEEQQVPIATTTVHRWQYHTSRGSLIPIQKLLRRLKSQGVISKTFSPFNSPIWPVRKSNGEWRLTVDYHGLNEVTPPMSAAVLDVLELQYDLESKAAKWYATTDIANAFFSILLAAECRPQFAFTWRGIQYTWN</sequence>
<evidence type="ECO:0000256" key="5">
    <source>
        <dbReference type="ARBA" id="ARBA00023170"/>
    </source>
</evidence>
<evidence type="ECO:0000313" key="9">
    <source>
        <dbReference type="EMBL" id="GAB0207227.1"/>
    </source>
</evidence>
<keyword evidence="5 9" id="KW-0675">Receptor</keyword>
<gene>
    <name evidence="9" type="ORF">GRJ2_003188300</name>
</gene>
<dbReference type="InterPro" id="IPR001969">
    <property type="entry name" value="Aspartic_peptidase_AS"/>
</dbReference>
<evidence type="ECO:0000313" key="10">
    <source>
        <dbReference type="Proteomes" id="UP001623348"/>
    </source>
</evidence>
<dbReference type="SUPFAM" id="SSF49265">
    <property type="entry name" value="Fibronectin type III"/>
    <property type="match status" value="3"/>
</dbReference>
<evidence type="ECO:0000256" key="4">
    <source>
        <dbReference type="ARBA" id="ARBA00023157"/>
    </source>
</evidence>
<keyword evidence="10" id="KW-1185">Reference proteome</keyword>
<dbReference type="PROSITE" id="PS00141">
    <property type="entry name" value="ASP_PROTEASE"/>
    <property type="match status" value="1"/>
</dbReference>
<dbReference type="FunFam" id="2.60.40.10:FF:000563">
    <property type="entry name" value="interleukin-6 receptor subunit beta"/>
    <property type="match status" value="1"/>
</dbReference>
<evidence type="ECO:0000256" key="6">
    <source>
        <dbReference type="ARBA" id="ARBA00023180"/>
    </source>
</evidence>
<dbReference type="InterPro" id="IPR036116">
    <property type="entry name" value="FN3_sf"/>
</dbReference>
<keyword evidence="4" id="KW-1015">Disulfide bond</keyword>
<evidence type="ECO:0000256" key="1">
    <source>
        <dbReference type="ARBA" id="ARBA00022553"/>
    </source>
</evidence>
<dbReference type="PROSITE" id="PS50853">
    <property type="entry name" value="FN3"/>
    <property type="match status" value="2"/>
</dbReference>
<dbReference type="Gene3D" id="3.10.10.10">
    <property type="entry name" value="HIV Type 1 Reverse Transcriptase, subunit A, domain 1"/>
    <property type="match status" value="1"/>
</dbReference>
<keyword evidence="2" id="KW-0732">Signal</keyword>
<feature type="domain" description="Fibronectin type-III" evidence="8">
    <location>
        <begin position="162"/>
        <end position="255"/>
    </location>
</feature>
<evidence type="ECO:0000259" key="8">
    <source>
        <dbReference type="PROSITE" id="PS50853"/>
    </source>
</evidence>